<gene>
    <name evidence="10" type="ORF">FRY47_29175</name>
</gene>
<dbReference type="InterPro" id="IPR000209">
    <property type="entry name" value="Peptidase_S8/S53_dom"/>
</dbReference>
<feature type="domain" description="Peptidase S8/S53" evidence="9">
    <location>
        <begin position="138"/>
        <end position="438"/>
    </location>
</feature>
<proteinExistence type="inferred from homology"/>
<dbReference type="InterPro" id="IPR015500">
    <property type="entry name" value="Peptidase_S8_subtilisin-rel"/>
</dbReference>
<dbReference type="InterPro" id="IPR008357">
    <property type="entry name" value="Lanit_process"/>
</dbReference>
<organism evidence="10">
    <name type="scientific">Bacillus cereus</name>
    <dbReference type="NCBI Taxonomy" id="1396"/>
    <lineage>
        <taxon>Bacteria</taxon>
        <taxon>Bacillati</taxon>
        <taxon>Bacillota</taxon>
        <taxon>Bacilli</taxon>
        <taxon>Bacillales</taxon>
        <taxon>Bacillaceae</taxon>
        <taxon>Bacillus</taxon>
        <taxon>Bacillus cereus group</taxon>
    </lineage>
</organism>
<dbReference type="SUPFAM" id="SSF52743">
    <property type="entry name" value="Subtilisin-like"/>
    <property type="match status" value="1"/>
</dbReference>
<comment type="pathway">
    <text evidence="5">Antibiotic biosynthesis.</text>
</comment>
<feature type="active site" description="Charge relay system" evidence="6 7">
    <location>
        <position position="145"/>
    </location>
</feature>
<name>A0A5B9HZ46_BACCE</name>
<dbReference type="EC" id="3.4.21.-" evidence="5"/>
<evidence type="ECO:0000259" key="9">
    <source>
        <dbReference type="Pfam" id="PF00082"/>
    </source>
</evidence>
<dbReference type="AlphaFoldDB" id="A0A5B9HZ46"/>
<dbReference type="GO" id="GO:0004252">
    <property type="term" value="F:serine-type endopeptidase activity"/>
    <property type="evidence" value="ECO:0007669"/>
    <property type="project" value="UniProtKB-UniRule"/>
</dbReference>
<feature type="chain" id="PRO_5022842033" description="Leader peptide-processing serine protease" evidence="8">
    <location>
        <begin position="28"/>
        <end position="452"/>
    </location>
</feature>
<dbReference type="PANTHER" id="PTHR43806:SF11">
    <property type="entry name" value="CEREVISIN-RELATED"/>
    <property type="match status" value="1"/>
</dbReference>
<feature type="signal peptide" evidence="8">
    <location>
        <begin position="1"/>
        <end position="27"/>
    </location>
</feature>
<dbReference type="EMBL" id="CP042875">
    <property type="protein sequence ID" value="QEF20362.1"/>
    <property type="molecule type" value="Genomic_DNA"/>
</dbReference>
<dbReference type="InterPro" id="IPR036852">
    <property type="entry name" value="Peptidase_S8/S53_dom_sf"/>
</dbReference>
<accession>A0A5B9HZ46</accession>
<dbReference type="CDD" id="cd07482">
    <property type="entry name" value="Peptidases_S8_Lantibiotic_specific_protease"/>
    <property type="match status" value="1"/>
</dbReference>
<keyword evidence="4 5" id="KW-0720">Serine protease</keyword>
<keyword evidence="3 5" id="KW-0378">Hydrolase</keyword>
<evidence type="ECO:0000256" key="1">
    <source>
        <dbReference type="ARBA" id="ARBA00011073"/>
    </source>
</evidence>
<evidence type="ECO:0000256" key="7">
    <source>
        <dbReference type="PROSITE-ProRule" id="PRU01240"/>
    </source>
</evidence>
<evidence type="ECO:0000256" key="4">
    <source>
        <dbReference type="ARBA" id="ARBA00022825"/>
    </source>
</evidence>
<feature type="active site" description="Charge relay system" evidence="6 7">
    <location>
        <position position="192"/>
    </location>
</feature>
<dbReference type="PRINTS" id="PR00723">
    <property type="entry name" value="SUBTILISIN"/>
</dbReference>
<dbReference type="GO" id="GO:0006508">
    <property type="term" value="P:proteolysis"/>
    <property type="evidence" value="ECO:0007669"/>
    <property type="project" value="UniProtKB-KW"/>
</dbReference>
<feature type="active site" description="Charge relay system" evidence="6 7">
    <location>
        <position position="404"/>
    </location>
</feature>
<comment type="similarity">
    <text evidence="1 5 7">Belongs to the peptidase S8 family.</text>
</comment>
<geneLocation type="plasmid" evidence="10">
    <name>unnamed1</name>
</geneLocation>
<evidence type="ECO:0000313" key="10">
    <source>
        <dbReference type="EMBL" id="QEF20362.1"/>
    </source>
</evidence>
<evidence type="ECO:0000256" key="3">
    <source>
        <dbReference type="ARBA" id="ARBA00022801"/>
    </source>
</evidence>
<keyword evidence="10" id="KW-0614">Plasmid</keyword>
<dbReference type="Pfam" id="PF00082">
    <property type="entry name" value="Peptidase_S8"/>
    <property type="match status" value="1"/>
</dbReference>
<keyword evidence="5 8" id="KW-0732">Signal</keyword>
<evidence type="ECO:0000256" key="2">
    <source>
        <dbReference type="ARBA" id="ARBA00022670"/>
    </source>
</evidence>
<dbReference type="Gene3D" id="3.40.50.200">
    <property type="entry name" value="Peptidase S8/S53 domain"/>
    <property type="match status" value="1"/>
</dbReference>
<keyword evidence="5" id="KW-0865">Zymogen</keyword>
<dbReference type="PANTHER" id="PTHR43806">
    <property type="entry name" value="PEPTIDASE S8"/>
    <property type="match status" value="1"/>
</dbReference>
<evidence type="ECO:0000256" key="6">
    <source>
        <dbReference type="PIRSR" id="PIRSR037875-50"/>
    </source>
</evidence>
<keyword evidence="2 5" id="KW-0645">Protease</keyword>
<evidence type="ECO:0000256" key="5">
    <source>
        <dbReference type="PIRNR" id="PIRNR037875"/>
    </source>
</evidence>
<evidence type="ECO:0000256" key="8">
    <source>
        <dbReference type="SAM" id="SignalP"/>
    </source>
</evidence>
<dbReference type="InterPro" id="IPR050131">
    <property type="entry name" value="Peptidase_S8_subtilisin-like"/>
</dbReference>
<protein>
    <recommendedName>
        <fullName evidence="5">Leader peptide-processing serine protease</fullName>
        <ecNumber evidence="5">3.4.21.-</ecNumber>
    </recommendedName>
</protein>
<dbReference type="PROSITE" id="PS51892">
    <property type="entry name" value="SUBTILASE"/>
    <property type="match status" value="1"/>
</dbReference>
<sequence length="452" mass="49630">MYRFKKYCLSIISFILIISFFPNNTNATQIAYYSILIRDNTDFNTVLDKLSKDKQEVVYSIPEVNLIQVKGEKGKIISGIGIESIEEINPSTGEFKTYTPNINDQKVLDNKAIWDVQWDIKRITNNGESYKLHSPSGKVSVALIDSGYPENHPDIKSISIQKSKNLVPKGGYKGNEENETGNIHQLTDRTGHGTSVLSQVNADGLMKGVAPGMPVNMYRVFGESSAEGSWIIKGIIEAAKDKNDVINISAGSYLLKNGTYSDGSGNNRAEIKAYEKAIHYANKKGSIVVSALGNDSINININSELLSNLNSKIKDEGKSAKGIVQDIPAQLAEVVSVASTGMDSKVSSFSNYGKNIIDFTAPGGDIKLLNKFGADVWMAEEMFKKEMILVAHPQGGYYFNYGNSLATPKVSGALALVIDKYGYKNKPNKAINHLKRNTNAENEIDLYKALQE</sequence>
<dbReference type="PIRSF" id="PIRSF037875">
    <property type="entry name" value="Peptidase_S8_lp"/>
    <property type="match status" value="1"/>
</dbReference>
<dbReference type="PRINTS" id="PR01779">
    <property type="entry name" value="LANTIPROCESS"/>
</dbReference>
<reference evidence="10" key="1">
    <citation type="submission" date="2019-08" db="EMBL/GenBank/DDBJ databases">
        <title>Antibiosis Participates in the Biocontrol of Bucillus cereus 0-9 Against Rice Sheath Blight.</title>
        <authorList>
            <person name="Wang G."/>
            <person name="Liu F."/>
        </authorList>
    </citation>
    <scope>NUCLEOTIDE SEQUENCE</scope>
    <source>
        <strain evidence="10">09</strain>
        <plasmid evidence="10">unnamed1</plasmid>
    </source>
</reference>
<dbReference type="RefSeq" id="WP_000285547.1">
    <property type="nucleotide sequence ID" value="NZ_CP042875.1"/>
</dbReference>